<feature type="domain" description="PHD-type" evidence="7">
    <location>
        <begin position="2"/>
        <end position="54"/>
    </location>
</feature>
<keyword evidence="4" id="KW-0805">Transcription regulation</keyword>
<dbReference type="Gene3D" id="3.30.40.10">
    <property type="entry name" value="Zinc/RING finger domain, C3HC4 (zinc finger)"/>
    <property type="match status" value="1"/>
</dbReference>
<sequence>MVNVCLTCGGKGYSEALVYCHKCQIHAVHRYCMELQKVTFEEDVIWFCEDCKPMKAENSETVQATDSADNSVCYVEPYLVNVVVAPIVLSIIHKHPDFSQDCPLSRGTISNLLQRLGMELKKVTSFTSENLKSEHLKSLDYAIRDAEFAKLNVNSLRYWHDQLKRGMHLLDLHQLRNKIKIDMANRKELPVSTKTTLNDIGKDIQLLKRKAASLEIEIQDQGGSMRDIALKCLSKIKRFCDRTLARGLL</sequence>
<evidence type="ECO:0000256" key="6">
    <source>
        <dbReference type="PROSITE-ProRule" id="PRU00146"/>
    </source>
</evidence>
<dbReference type="SUPFAM" id="SSF57903">
    <property type="entry name" value="FYVE/PHD zinc finger"/>
    <property type="match status" value="1"/>
</dbReference>
<dbReference type="InterPro" id="IPR019787">
    <property type="entry name" value="Znf_PHD-finger"/>
</dbReference>
<dbReference type="PROSITE" id="PS01359">
    <property type="entry name" value="ZF_PHD_1"/>
    <property type="match status" value="1"/>
</dbReference>
<organism evidence="8 9">
    <name type="scientific">Rubroshorea leprosula</name>
    <dbReference type="NCBI Taxonomy" id="152421"/>
    <lineage>
        <taxon>Eukaryota</taxon>
        <taxon>Viridiplantae</taxon>
        <taxon>Streptophyta</taxon>
        <taxon>Embryophyta</taxon>
        <taxon>Tracheophyta</taxon>
        <taxon>Spermatophyta</taxon>
        <taxon>Magnoliopsida</taxon>
        <taxon>eudicotyledons</taxon>
        <taxon>Gunneridae</taxon>
        <taxon>Pentapetalae</taxon>
        <taxon>rosids</taxon>
        <taxon>malvids</taxon>
        <taxon>Malvales</taxon>
        <taxon>Dipterocarpaceae</taxon>
        <taxon>Rubroshorea</taxon>
    </lineage>
</organism>
<dbReference type="Proteomes" id="UP001054252">
    <property type="component" value="Unassembled WGS sequence"/>
</dbReference>
<evidence type="ECO:0000259" key="7">
    <source>
        <dbReference type="PROSITE" id="PS50016"/>
    </source>
</evidence>
<gene>
    <name evidence="8" type="ORF">SLEP1_g39756</name>
</gene>
<dbReference type="InterPro" id="IPR049914">
    <property type="entry name" value="PHD1-3/5-6"/>
</dbReference>
<dbReference type="EMBL" id="BPVZ01000089">
    <property type="protein sequence ID" value="GKV31007.1"/>
    <property type="molecule type" value="Genomic_DNA"/>
</dbReference>
<keyword evidence="9" id="KW-1185">Reference proteome</keyword>
<dbReference type="InterPro" id="IPR019786">
    <property type="entry name" value="Zinc_finger_PHD-type_CS"/>
</dbReference>
<proteinExistence type="predicted"/>
<keyword evidence="2 6" id="KW-0863">Zinc-finger</keyword>
<evidence type="ECO:0000313" key="8">
    <source>
        <dbReference type="EMBL" id="GKV31007.1"/>
    </source>
</evidence>
<dbReference type="InterPro" id="IPR011011">
    <property type="entry name" value="Znf_FYVE_PHD"/>
</dbReference>
<dbReference type="PANTHER" id="PTHR33304">
    <property type="match status" value="1"/>
</dbReference>
<name>A0AAV5L1L5_9ROSI</name>
<evidence type="ECO:0000256" key="1">
    <source>
        <dbReference type="ARBA" id="ARBA00022723"/>
    </source>
</evidence>
<comment type="caution">
    <text evidence="8">The sequence shown here is derived from an EMBL/GenBank/DDBJ whole genome shotgun (WGS) entry which is preliminary data.</text>
</comment>
<dbReference type="SMART" id="SM00249">
    <property type="entry name" value="PHD"/>
    <property type="match status" value="1"/>
</dbReference>
<keyword evidence="5" id="KW-0804">Transcription</keyword>
<keyword evidence="3" id="KW-0862">Zinc</keyword>
<dbReference type="GO" id="GO:0008270">
    <property type="term" value="F:zinc ion binding"/>
    <property type="evidence" value="ECO:0007669"/>
    <property type="project" value="UniProtKB-KW"/>
</dbReference>
<evidence type="ECO:0000256" key="3">
    <source>
        <dbReference type="ARBA" id="ARBA00022833"/>
    </source>
</evidence>
<protein>
    <recommendedName>
        <fullName evidence="7">PHD-type domain-containing protein</fullName>
    </recommendedName>
</protein>
<dbReference type="GO" id="GO:0140566">
    <property type="term" value="F:histone reader activity"/>
    <property type="evidence" value="ECO:0007669"/>
    <property type="project" value="InterPro"/>
</dbReference>
<dbReference type="GO" id="GO:0034244">
    <property type="term" value="P:negative regulation of transcription elongation by RNA polymerase II"/>
    <property type="evidence" value="ECO:0007669"/>
    <property type="project" value="InterPro"/>
</dbReference>
<evidence type="ECO:0000256" key="4">
    <source>
        <dbReference type="ARBA" id="ARBA00023015"/>
    </source>
</evidence>
<dbReference type="AlphaFoldDB" id="A0AAV5L1L5"/>
<evidence type="ECO:0000313" key="9">
    <source>
        <dbReference type="Proteomes" id="UP001054252"/>
    </source>
</evidence>
<dbReference type="PROSITE" id="PS50016">
    <property type="entry name" value="ZF_PHD_2"/>
    <property type="match status" value="1"/>
</dbReference>
<evidence type="ECO:0000256" key="5">
    <source>
        <dbReference type="ARBA" id="ARBA00023163"/>
    </source>
</evidence>
<dbReference type="InterPro" id="IPR001965">
    <property type="entry name" value="Znf_PHD"/>
</dbReference>
<dbReference type="PANTHER" id="PTHR33304:SF18">
    <property type="entry name" value="CHROMATIN REGULATOR PHD FAMILY-RELATED"/>
    <property type="match status" value="1"/>
</dbReference>
<keyword evidence="1" id="KW-0479">Metal-binding</keyword>
<evidence type="ECO:0000256" key="2">
    <source>
        <dbReference type="ARBA" id="ARBA00022771"/>
    </source>
</evidence>
<reference evidence="8 9" key="1">
    <citation type="journal article" date="2021" name="Commun. Biol.">
        <title>The genome of Shorea leprosula (Dipterocarpaceae) highlights the ecological relevance of drought in aseasonal tropical rainforests.</title>
        <authorList>
            <person name="Ng K.K.S."/>
            <person name="Kobayashi M.J."/>
            <person name="Fawcett J.A."/>
            <person name="Hatakeyama M."/>
            <person name="Paape T."/>
            <person name="Ng C.H."/>
            <person name="Ang C.C."/>
            <person name="Tnah L.H."/>
            <person name="Lee C.T."/>
            <person name="Nishiyama T."/>
            <person name="Sese J."/>
            <person name="O'Brien M.J."/>
            <person name="Copetti D."/>
            <person name="Mohd Noor M.I."/>
            <person name="Ong R.C."/>
            <person name="Putra M."/>
            <person name="Sireger I.Z."/>
            <person name="Indrioko S."/>
            <person name="Kosugi Y."/>
            <person name="Izuno A."/>
            <person name="Isagi Y."/>
            <person name="Lee S.L."/>
            <person name="Shimizu K.K."/>
        </authorList>
    </citation>
    <scope>NUCLEOTIDE SEQUENCE [LARGE SCALE GENOMIC DNA]</scope>
    <source>
        <strain evidence="8">214</strain>
    </source>
</reference>
<dbReference type="InterPro" id="IPR013083">
    <property type="entry name" value="Znf_RING/FYVE/PHD"/>
</dbReference>
<accession>A0AAV5L1L5</accession>